<evidence type="ECO:0000313" key="1">
    <source>
        <dbReference type="EMBL" id="NME72641.1"/>
    </source>
</evidence>
<gene>
    <name evidence="1" type="ORF">HHU12_32075</name>
</gene>
<accession>A0A7X9XD91</accession>
<protein>
    <submittedName>
        <fullName evidence="1">Uncharacterized protein</fullName>
    </submittedName>
</protein>
<keyword evidence="2" id="KW-1185">Reference proteome</keyword>
<sequence length="295" mass="33622">MNTPSVFFIFSLLFMLSSCSSSEKSWTKEDVIGKVAEQNTSGSGYRDFEGKMINYNYVDFGSFSLAIHDNKIKWKGEGGYFDDIVALVEPQISKIDEGIYFMSWFFESGGGDNVCVNFNTNKVYAHLHHPDADTPEDFELIHGDITCGPSTECQFPEGEVMGQFSTIMALFGNIMKFDLPFMGQTERPFSDENKQARKELHGKEIKYKTETSEVVVEVKNHITEVTYKGEPTITYLTYVTKISDGIYFISWMGNRDFSDHIIFNQKNMTVTDQLTKNGVHKEMIFDVSCFDDNCK</sequence>
<dbReference type="EMBL" id="JABANE010000185">
    <property type="protein sequence ID" value="NME72641.1"/>
    <property type="molecule type" value="Genomic_DNA"/>
</dbReference>
<reference evidence="1 2" key="1">
    <citation type="submission" date="2020-04" db="EMBL/GenBank/DDBJ databases">
        <title>Flammeovirga sp. SR4, a novel species isolated from seawater.</title>
        <authorList>
            <person name="Wang X."/>
        </authorList>
    </citation>
    <scope>NUCLEOTIDE SEQUENCE [LARGE SCALE GENOMIC DNA]</scope>
    <source>
        <strain evidence="1 2">ATCC 23126</strain>
    </source>
</reference>
<dbReference type="Proteomes" id="UP000576082">
    <property type="component" value="Unassembled WGS sequence"/>
</dbReference>
<dbReference type="AlphaFoldDB" id="A0A7X9XD91"/>
<proteinExistence type="predicted"/>
<dbReference type="RefSeq" id="WP_169660827.1">
    <property type="nucleotide sequence ID" value="NZ_JABANE010000185.1"/>
</dbReference>
<comment type="caution">
    <text evidence="1">The sequence shown here is derived from an EMBL/GenBank/DDBJ whole genome shotgun (WGS) entry which is preliminary data.</text>
</comment>
<organism evidence="1 2">
    <name type="scientific">Flammeovirga aprica JL-4</name>
    <dbReference type="NCBI Taxonomy" id="694437"/>
    <lineage>
        <taxon>Bacteria</taxon>
        <taxon>Pseudomonadati</taxon>
        <taxon>Bacteroidota</taxon>
        <taxon>Cytophagia</taxon>
        <taxon>Cytophagales</taxon>
        <taxon>Flammeovirgaceae</taxon>
        <taxon>Flammeovirga</taxon>
    </lineage>
</organism>
<evidence type="ECO:0000313" key="2">
    <source>
        <dbReference type="Proteomes" id="UP000576082"/>
    </source>
</evidence>
<name>A0A7X9XD91_9BACT</name>